<reference evidence="2" key="1">
    <citation type="journal article" date="2019" name="Int. J. Syst. Evol. Microbiol.">
        <title>The Global Catalogue of Microorganisms (GCM) 10K type strain sequencing project: providing services to taxonomists for standard genome sequencing and annotation.</title>
        <authorList>
            <consortium name="The Broad Institute Genomics Platform"/>
            <consortium name="The Broad Institute Genome Sequencing Center for Infectious Disease"/>
            <person name="Wu L."/>
            <person name="Ma J."/>
        </authorList>
    </citation>
    <scope>NUCLEOTIDE SEQUENCE [LARGE SCALE GENOMIC DNA]</scope>
    <source>
        <strain evidence="2">TBRC 5781</strain>
    </source>
</reference>
<evidence type="ECO:0000313" key="2">
    <source>
        <dbReference type="Proteomes" id="UP001595697"/>
    </source>
</evidence>
<keyword evidence="2" id="KW-1185">Reference proteome</keyword>
<comment type="caution">
    <text evidence="1">The sequence shown here is derived from an EMBL/GenBank/DDBJ whole genome shotgun (WGS) entry which is preliminary data.</text>
</comment>
<accession>A0ABV8EFB1</accession>
<sequence length="384" mass="42020">MTEIQKRIMFLSLEGTGLGHLSRCSKVALALSKDHNCLIVTGLREAGWLLDQSLDFVKLPSLDWLVSHRAARLGCRPYFDRGDEHVAQFRGHIASTVASAFDPDILILDHTITGREGEFYQLIAHTRAKILLLLRPVLGNAASSVPALLSFGGTNLIGKIHSVLVTGDPRTSTIETELAGVFSRNKIFHIGYILDHPRLTHASIRSSKLRVICSAGSGLDSEDLYNAMSMAAASLSSEIEVEIVGGPHGQPPSAKSANISFTKEYHRLAARFMDSDLVVCHGGYNTLAEAMSARRPVIVYLESHADVTVSDERRIHCEKLASFYPITVVSNAAALELAIRTALKDATIGEFRSLLNVDGLLNIAEYFRNLEIHRPVNEERVGST</sequence>
<protein>
    <recommendedName>
        <fullName evidence="3">Glycosyl transferase family 28 C-terminal domain-containing protein</fullName>
    </recommendedName>
</protein>
<dbReference type="SUPFAM" id="SSF53756">
    <property type="entry name" value="UDP-Glycosyltransferase/glycogen phosphorylase"/>
    <property type="match status" value="1"/>
</dbReference>
<dbReference type="RefSeq" id="WP_247262912.1">
    <property type="nucleotide sequence ID" value="NZ_JALJQZ010000096.1"/>
</dbReference>
<evidence type="ECO:0008006" key="3">
    <source>
        <dbReference type="Google" id="ProtNLM"/>
    </source>
</evidence>
<dbReference type="EMBL" id="JBHSBD010000118">
    <property type="protein sequence ID" value="MFC3970690.1"/>
    <property type="molecule type" value="Genomic_DNA"/>
</dbReference>
<proteinExistence type="predicted"/>
<organism evidence="1 2">
    <name type="scientific">Rhizobium lemnae</name>
    <dbReference type="NCBI Taxonomy" id="1214924"/>
    <lineage>
        <taxon>Bacteria</taxon>
        <taxon>Pseudomonadati</taxon>
        <taxon>Pseudomonadota</taxon>
        <taxon>Alphaproteobacteria</taxon>
        <taxon>Hyphomicrobiales</taxon>
        <taxon>Rhizobiaceae</taxon>
        <taxon>Rhizobium/Agrobacterium group</taxon>
        <taxon>Rhizobium</taxon>
    </lineage>
</organism>
<dbReference type="Gene3D" id="3.40.50.2000">
    <property type="entry name" value="Glycogen Phosphorylase B"/>
    <property type="match status" value="1"/>
</dbReference>
<name>A0ABV8EFB1_9HYPH</name>
<gene>
    <name evidence="1" type="ORF">ACFOVS_21685</name>
</gene>
<evidence type="ECO:0000313" key="1">
    <source>
        <dbReference type="EMBL" id="MFC3970690.1"/>
    </source>
</evidence>
<dbReference type="Proteomes" id="UP001595697">
    <property type="component" value="Unassembled WGS sequence"/>
</dbReference>